<reference evidence="14 15" key="1">
    <citation type="submission" date="2016-10" db="EMBL/GenBank/DDBJ databases">
        <authorList>
            <person name="de Groot N.N."/>
        </authorList>
    </citation>
    <scope>NUCLEOTIDE SEQUENCE [LARGE SCALE GENOMIC DNA]</scope>
    <source>
        <strain evidence="14 15">DSM 9179</strain>
    </source>
</reference>
<keyword evidence="9 12" id="KW-1133">Transmembrane helix</keyword>
<dbReference type="Proteomes" id="UP000199701">
    <property type="component" value="Unassembled WGS sequence"/>
</dbReference>
<gene>
    <name evidence="14" type="ORF">SAMN05421659_10988</name>
</gene>
<sequence length="291" mass="32811">MENNDEFKTPAPSFENRGYNEVVQSEGIPTVEIPPEAMKKKKKNKGIIGFFGAIFVIFTKFKSLIILLKLGKFASTFLSMFLMIWIYAQLYGFAFGVGFVVLLLIHEMGHYITAKLFHLDVSLPLFIPFAGAFINMKEMPENAEVEAKVGLGGPILGSIAAFICMLLYYPLKQDIWLALAYTGFMLNLFNLIPIRPLDGGRAVTAISPWLWLIGLPIAVVFLFKYFNPILLLILILGISEIIKQFKNPNKEYFKVKPLNRLLFAIVYFGLLATLGLGMVYIHGIHVNLFRS</sequence>
<name>A0A1I0QUZ9_9FIRM</name>
<evidence type="ECO:0000256" key="11">
    <source>
        <dbReference type="ARBA" id="ARBA00023136"/>
    </source>
</evidence>
<keyword evidence="7" id="KW-0378">Hydrolase</keyword>
<keyword evidence="8" id="KW-0862">Zinc</keyword>
<dbReference type="GO" id="GO:0008237">
    <property type="term" value="F:metallopeptidase activity"/>
    <property type="evidence" value="ECO:0007669"/>
    <property type="project" value="UniProtKB-KW"/>
</dbReference>
<feature type="transmembrane region" description="Helical" evidence="12">
    <location>
        <begin position="176"/>
        <end position="197"/>
    </location>
</feature>
<evidence type="ECO:0000256" key="10">
    <source>
        <dbReference type="ARBA" id="ARBA00023049"/>
    </source>
</evidence>
<evidence type="ECO:0000256" key="8">
    <source>
        <dbReference type="ARBA" id="ARBA00022833"/>
    </source>
</evidence>
<feature type="transmembrane region" description="Helical" evidence="12">
    <location>
        <begin position="47"/>
        <end position="68"/>
    </location>
</feature>
<dbReference type="STRING" id="99656.SAMN05421659_10988"/>
<dbReference type="GO" id="GO:0046872">
    <property type="term" value="F:metal ion binding"/>
    <property type="evidence" value="ECO:0007669"/>
    <property type="project" value="UniProtKB-KW"/>
</dbReference>
<dbReference type="InterPro" id="IPR008915">
    <property type="entry name" value="Peptidase_M50"/>
</dbReference>
<evidence type="ECO:0000313" key="14">
    <source>
        <dbReference type="EMBL" id="SEW30808.1"/>
    </source>
</evidence>
<keyword evidence="6" id="KW-0479">Metal-binding</keyword>
<dbReference type="EMBL" id="FOJI01000009">
    <property type="protein sequence ID" value="SEW30808.1"/>
    <property type="molecule type" value="Genomic_DNA"/>
</dbReference>
<accession>A0A1I0QUZ9</accession>
<evidence type="ECO:0000256" key="3">
    <source>
        <dbReference type="ARBA" id="ARBA00007931"/>
    </source>
</evidence>
<dbReference type="CDD" id="cd06160">
    <property type="entry name" value="S2P-M50_like_2"/>
    <property type="match status" value="1"/>
</dbReference>
<organism evidence="14 15">
    <name type="scientific">[Clostridium] fimetarium</name>
    <dbReference type="NCBI Taxonomy" id="99656"/>
    <lineage>
        <taxon>Bacteria</taxon>
        <taxon>Bacillati</taxon>
        <taxon>Bacillota</taxon>
        <taxon>Clostridia</taxon>
        <taxon>Lachnospirales</taxon>
        <taxon>Lachnospiraceae</taxon>
    </lineage>
</organism>
<evidence type="ECO:0000256" key="5">
    <source>
        <dbReference type="ARBA" id="ARBA00022692"/>
    </source>
</evidence>
<evidence type="ECO:0000256" key="7">
    <source>
        <dbReference type="ARBA" id="ARBA00022801"/>
    </source>
</evidence>
<evidence type="ECO:0000256" key="1">
    <source>
        <dbReference type="ARBA" id="ARBA00001947"/>
    </source>
</evidence>
<feature type="transmembrane region" description="Helical" evidence="12">
    <location>
        <begin position="209"/>
        <end position="237"/>
    </location>
</feature>
<feature type="transmembrane region" description="Helical" evidence="12">
    <location>
        <begin position="258"/>
        <end position="281"/>
    </location>
</feature>
<evidence type="ECO:0000313" key="15">
    <source>
        <dbReference type="Proteomes" id="UP000199701"/>
    </source>
</evidence>
<feature type="transmembrane region" description="Helical" evidence="12">
    <location>
        <begin position="149"/>
        <end position="169"/>
    </location>
</feature>
<evidence type="ECO:0000256" key="6">
    <source>
        <dbReference type="ARBA" id="ARBA00022723"/>
    </source>
</evidence>
<dbReference type="AlphaFoldDB" id="A0A1I0QUZ9"/>
<dbReference type="Pfam" id="PF02163">
    <property type="entry name" value="Peptidase_M50"/>
    <property type="match status" value="1"/>
</dbReference>
<evidence type="ECO:0000256" key="9">
    <source>
        <dbReference type="ARBA" id="ARBA00022989"/>
    </source>
</evidence>
<dbReference type="GO" id="GO:0016020">
    <property type="term" value="C:membrane"/>
    <property type="evidence" value="ECO:0007669"/>
    <property type="project" value="UniProtKB-SubCell"/>
</dbReference>
<keyword evidence="11 12" id="KW-0472">Membrane</keyword>
<evidence type="ECO:0000256" key="2">
    <source>
        <dbReference type="ARBA" id="ARBA00004141"/>
    </source>
</evidence>
<dbReference type="PANTHER" id="PTHR39188:SF3">
    <property type="entry name" value="STAGE IV SPORULATION PROTEIN FB"/>
    <property type="match status" value="1"/>
</dbReference>
<protein>
    <submittedName>
        <fullName evidence="14">Zn-dependent protease (Includes SpoIVFB)</fullName>
    </submittedName>
</protein>
<comment type="subcellular location">
    <subcellularLocation>
        <location evidence="2">Membrane</location>
        <topology evidence="2">Multi-pass membrane protein</topology>
    </subcellularLocation>
</comment>
<evidence type="ECO:0000256" key="4">
    <source>
        <dbReference type="ARBA" id="ARBA00022670"/>
    </source>
</evidence>
<comment type="similarity">
    <text evidence="3">Belongs to the peptidase M50B family.</text>
</comment>
<feature type="transmembrane region" description="Helical" evidence="12">
    <location>
        <begin position="116"/>
        <end position="134"/>
    </location>
</feature>
<proteinExistence type="inferred from homology"/>
<feature type="transmembrane region" description="Helical" evidence="12">
    <location>
        <begin position="80"/>
        <end position="104"/>
    </location>
</feature>
<keyword evidence="10" id="KW-0482">Metalloprotease</keyword>
<dbReference type="RefSeq" id="WP_242941027.1">
    <property type="nucleotide sequence ID" value="NZ_FOJI01000009.1"/>
</dbReference>
<dbReference type="GO" id="GO:0006508">
    <property type="term" value="P:proteolysis"/>
    <property type="evidence" value="ECO:0007669"/>
    <property type="project" value="UniProtKB-KW"/>
</dbReference>
<comment type="cofactor">
    <cofactor evidence="1">
        <name>Zn(2+)</name>
        <dbReference type="ChEBI" id="CHEBI:29105"/>
    </cofactor>
</comment>
<dbReference type="PANTHER" id="PTHR39188">
    <property type="entry name" value="MEMBRANE-ASSOCIATED ZINC METALLOPROTEASE M50B"/>
    <property type="match status" value="1"/>
</dbReference>
<evidence type="ECO:0000259" key="13">
    <source>
        <dbReference type="Pfam" id="PF02163"/>
    </source>
</evidence>
<evidence type="ECO:0000256" key="12">
    <source>
        <dbReference type="SAM" id="Phobius"/>
    </source>
</evidence>
<keyword evidence="5 12" id="KW-0812">Transmembrane</keyword>
<keyword evidence="4 14" id="KW-0645">Protease</keyword>
<feature type="domain" description="Peptidase M50" evidence="13">
    <location>
        <begin position="95"/>
        <end position="168"/>
    </location>
</feature>
<keyword evidence="15" id="KW-1185">Reference proteome</keyword>